<evidence type="ECO:0000259" key="5">
    <source>
        <dbReference type="Pfam" id="PF00171"/>
    </source>
</evidence>
<dbReference type="PANTHER" id="PTHR43353">
    <property type="entry name" value="SUCCINATE-SEMIALDEHYDE DEHYDROGENASE, MITOCHONDRIAL"/>
    <property type="match status" value="1"/>
</dbReference>
<feature type="domain" description="Aldehyde dehydrogenase" evidence="5">
    <location>
        <begin position="24"/>
        <end position="481"/>
    </location>
</feature>
<dbReference type="PROSITE" id="PS00070">
    <property type="entry name" value="ALDEHYDE_DEHYDR_CYS"/>
    <property type="match status" value="1"/>
</dbReference>
<dbReference type="GO" id="GO:0009450">
    <property type="term" value="P:gamma-aminobutyric acid catabolic process"/>
    <property type="evidence" value="ECO:0007669"/>
    <property type="project" value="TreeGrafter"/>
</dbReference>
<evidence type="ECO:0000256" key="1">
    <source>
        <dbReference type="ARBA" id="ARBA00009986"/>
    </source>
</evidence>
<organism evidence="6 7">
    <name type="scientific">Pseudoalteromonas ulvae</name>
    <dbReference type="NCBI Taxonomy" id="107327"/>
    <lineage>
        <taxon>Bacteria</taxon>
        <taxon>Pseudomonadati</taxon>
        <taxon>Pseudomonadota</taxon>
        <taxon>Gammaproteobacteria</taxon>
        <taxon>Alteromonadales</taxon>
        <taxon>Pseudoalteromonadaceae</taxon>
        <taxon>Pseudoalteromonas</taxon>
    </lineage>
</organism>
<evidence type="ECO:0000256" key="3">
    <source>
        <dbReference type="PROSITE-ProRule" id="PRU10007"/>
    </source>
</evidence>
<dbReference type="FunFam" id="3.40.309.10:FF:000004">
    <property type="entry name" value="Succinate-semialdehyde dehydrogenase I"/>
    <property type="match status" value="1"/>
</dbReference>
<dbReference type="PROSITE" id="PS00687">
    <property type="entry name" value="ALDEHYDE_DEHYDR_GLU"/>
    <property type="match status" value="1"/>
</dbReference>
<accession>A0A244CPJ5</accession>
<dbReference type="FunFam" id="3.40.605.10:FF:000026">
    <property type="entry name" value="Aldehyde dehydrogenase, putative"/>
    <property type="match status" value="1"/>
</dbReference>
<dbReference type="OrthoDB" id="9812625at2"/>
<gene>
    <name evidence="6" type="primary">gabD</name>
    <name evidence="6" type="ORF">B1199_13255</name>
</gene>
<dbReference type="FunFam" id="3.40.605.10:FF:000005">
    <property type="entry name" value="Succinate-semialdehyde dehydrogenase I"/>
    <property type="match status" value="1"/>
</dbReference>
<dbReference type="Gene3D" id="3.40.605.10">
    <property type="entry name" value="Aldehyde Dehydrogenase, Chain A, domain 1"/>
    <property type="match status" value="1"/>
</dbReference>
<evidence type="ECO:0000256" key="2">
    <source>
        <dbReference type="ARBA" id="ARBA00023002"/>
    </source>
</evidence>
<proteinExistence type="inferred from homology"/>
<dbReference type="InterPro" id="IPR016163">
    <property type="entry name" value="Ald_DH_C"/>
</dbReference>
<dbReference type="CDD" id="cd07103">
    <property type="entry name" value="ALDH_F5_SSADH_GabD"/>
    <property type="match status" value="1"/>
</dbReference>
<comment type="similarity">
    <text evidence="1 4">Belongs to the aldehyde dehydrogenase family.</text>
</comment>
<dbReference type="Pfam" id="PF00171">
    <property type="entry name" value="Aldedh"/>
    <property type="match status" value="1"/>
</dbReference>
<evidence type="ECO:0000313" key="6">
    <source>
        <dbReference type="EMBL" id="OUL57139.1"/>
    </source>
</evidence>
<dbReference type="RefSeq" id="WP_086744599.1">
    <property type="nucleotide sequence ID" value="NZ_MWPV01000004.1"/>
</dbReference>
<dbReference type="GO" id="GO:0004777">
    <property type="term" value="F:succinate-semialdehyde dehydrogenase (NAD+) activity"/>
    <property type="evidence" value="ECO:0007669"/>
    <property type="project" value="TreeGrafter"/>
</dbReference>
<dbReference type="InterPro" id="IPR016161">
    <property type="entry name" value="Ald_DH/histidinol_DH"/>
</dbReference>
<evidence type="ECO:0000256" key="4">
    <source>
        <dbReference type="RuleBase" id="RU003345"/>
    </source>
</evidence>
<dbReference type="Proteomes" id="UP000194841">
    <property type="component" value="Unassembled WGS sequence"/>
</dbReference>
<dbReference type="InterPro" id="IPR050740">
    <property type="entry name" value="Aldehyde_DH_Superfamily"/>
</dbReference>
<dbReference type="EMBL" id="MWPV01000004">
    <property type="protein sequence ID" value="OUL57139.1"/>
    <property type="molecule type" value="Genomic_DNA"/>
</dbReference>
<dbReference type="InterPro" id="IPR016160">
    <property type="entry name" value="Ald_DH_CS_CYS"/>
</dbReference>
<reference evidence="6 7" key="1">
    <citation type="submission" date="2017-02" db="EMBL/GenBank/DDBJ databases">
        <title>Pseudoalteromonas ulvae TC14 Genome.</title>
        <authorList>
            <person name="Molmeret M."/>
        </authorList>
    </citation>
    <scope>NUCLEOTIDE SEQUENCE [LARGE SCALE GENOMIC DNA]</scope>
    <source>
        <strain evidence="6">TC14</strain>
    </source>
</reference>
<dbReference type="AlphaFoldDB" id="A0A244CPJ5"/>
<dbReference type="InterPro" id="IPR029510">
    <property type="entry name" value="Ald_DH_CS_GLU"/>
</dbReference>
<name>A0A244CPJ5_PSEDV</name>
<sequence>MSVTVSQRLIQTNSIIANQAYTSDKTFAVMDPATDKCVANVSSVDTRGIELALESAQLAFEQLKAMNSQARSDLLMRWYQLVIANSEALAELMTLEQGKPLAEAKGEVAYGAEFIRWFAEEAKRSYGQNIPSNNQHQRLSTIKQPIGVVLGITPWNFPIAMVTRKVAPAIAAGCSFILKPSELTPLSALALAHLAIEAGFPSGAFNVVLTQDAPSVVEQLLSDERVKKVTFTGSTQIGKILLAQAAASVKRTSMELGGNAPFIVFESAMLSKAITGLVASKFRNAGQTCVATNRVLVAESIYSTFIAQLLPEVAKLKVGSGFDPMHQVGPLITASAKQRLIESVEQAIIQGGTFLLGQAEFERAKEQTDNFFPVVVLGGITPQMAIYHQELFGPVVLLSTFEDERQALTMANETDYGLAAYFYSENINQIQRVSERLDFGMVGINEGLISNPIAPFGGVKQSGIGREGGQIGLDEYLQVKYLCLNIT</sequence>
<keyword evidence="2 4" id="KW-0560">Oxidoreductase</keyword>
<keyword evidence="7" id="KW-1185">Reference proteome</keyword>
<dbReference type="InterPro" id="IPR016162">
    <property type="entry name" value="Ald_DH_N"/>
</dbReference>
<comment type="caution">
    <text evidence="6">The sequence shown here is derived from an EMBL/GenBank/DDBJ whole genome shotgun (WGS) entry which is preliminary data.</text>
</comment>
<dbReference type="InterPro" id="IPR015590">
    <property type="entry name" value="Aldehyde_DH_dom"/>
</dbReference>
<dbReference type="SUPFAM" id="SSF53720">
    <property type="entry name" value="ALDH-like"/>
    <property type="match status" value="1"/>
</dbReference>
<protein>
    <submittedName>
        <fullName evidence="6">Succinate-semialdehyde dehydrogenase (NADP(+))</fullName>
    </submittedName>
</protein>
<feature type="active site" evidence="3">
    <location>
        <position position="255"/>
    </location>
</feature>
<dbReference type="PANTHER" id="PTHR43353:SF5">
    <property type="entry name" value="SUCCINATE-SEMIALDEHYDE DEHYDROGENASE, MITOCHONDRIAL"/>
    <property type="match status" value="1"/>
</dbReference>
<evidence type="ECO:0000313" key="7">
    <source>
        <dbReference type="Proteomes" id="UP000194841"/>
    </source>
</evidence>
<dbReference type="Gene3D" id="3.40.309.10">
    <property type="entry name" value="Aldehyde Dehydrogenase, Chain A, domain 2"/>
    <property type="match status" value="1"/>
</dbReference>